<comment type="caution">
    <text evidence="1">The sequence shown here is derived from an EMBL/GenBank/DDBJ whole genome shotgun (WGS) entry which is preliminary data.</text>
</comment>
<dbReference type="InterPro" id="IPR009057">
    <property type="entry name" value="Homeodomain-like_sf"/>
</dbReference>
<evidence type="ECO:0000313" key="1">
    <source>
        <dbReference type="EMBL" id="KKK81979.1"/>
    </source>
</evidence>
<feature type="non-terminal residue" evidence="1">
    <location>
        <position position="298"/>
    </location>
</feature>
<dbReference type="SUPFAM" id="SSF46689">
    <property type="entry name" value="Homeodomain-like"/>
    <property type="match status" value="1"/>
</dbReference>
<organism evidence="1">
    <name type="scientific">marine sediment metagenome</name>
    <dbReference type="NCBI Taxonomy" id="412755"/>
    <lineage>
        <taxon>unclassified sequences</taxon>
        <taxon>metagenomes</taxon>
        <taxon>ecological metagenomes</taxon>
    </lineage>
</organism>
<proteinExistence type="predicted"/>
<accession>A0A0F9AU84</accession>
<dbReference type="AlphaFoldDB" id="A0A0F9AU84"/>
<dbReference type="EMBL" id="LAZR01052878">
    <property type="protein sequence ID" value="KKK81979.1"/>
    <property type="molecule type" value="Genomic_DNA"/>
</dbReference>
<protein>
    <submittedName>
        <fullName evidence="1">Uncharacterized protein</fullName>
    </submittedName>
</protein>
<reference evidence="1" key="1">
    <citation type="journal article" date="2015" name="Nature">
        <title>Complex archaea that bridge the gap between prokaryotes and eukaryotes.</title>
        <authorList>
            <person name="Spang A."/>
            <person name="Saw J.H."/>
            <person name="Jorgensen S.L."/>
            <person name="Zaremba-Niedzwiedzka K."/>
            <person name="Martijn J."/>
            <person name="Lind A.E."/>
            <person name="van Eijk R."/>
            <person name="Schleper C."/>
            <person name="Guy L."/>
            <person name="Ettema T.J."/>
        </authorList>
    </citation>
    <scope>NUCLEOTIDE SEQUENCE</scope>
</reference>
<gene>
    <name evidence="1" type="ORF">LCGC14_2807970</name>
</gene>
<sequence>MEDREVVYQDVNIDVVKQGEYLELNYKTPHLIRIKAGDRQAMDDEVIRMLKMRSPEGQKYFIQKEVGKIIGVSRQMINRRWQVYRSEGLLALLSGEWEKSKITPALLDGLAEIVVENPFLFEHEIKERLREENICTEVSDATLYSALKQMDGRKLIMLMRKKASKSVPEAFMEAGYIIERLFGIIDDLFIKVPKEAIDHALKQGLEYLRSYFRQTTHNRTGPTEKDKYTQRKKLGRDKKRKIWFLKYLLSGIRGIQECPDCHSRKIKFFFKRERGYKDEKGEKIQSYSRVYQCLNRQC</sequence>
<name>A0A0F9AU84_9ZZZZ</name>